<name>A0A382KUN6_9ZZZZ</name>
<gene>
    <name evidence="1" type="ORF">METZ01_LOCUS280129</name>
</gene>
<dbReference type="EMBL" id="UINC01082476">
    <property type="protein sequence ID" value="SVC27275.1"/>
    <property type="molecule type" value="Genomic_DNA"/>
</dbReference>
<protein>
    <submittedName>
        <fullName evidence="1">Uncharacterized protein</fullName>
    </submittedName>
</protein>
<proteinExistence type="predicted"/>
<accession>A0A382KUN6</accession>
<evidence type="ECO:0000313" key="1">
    <source>
        <dbReference type="EMBL" id="SVC27275.1"/>
    </source>
</evidence>
<reference evidence="1" key="1">
    <citation type="submission" date="2018-05" db="EMBL/GenBank/DDBJ databases">
        <authorList>
            <person name="Lanie J.A."/>
            <person name="Ng W.-L."/>
            <person name="Kazmierczak K.M."/>
            <person name="Andrzejewski T.M."/>
            <person name="Davidsen T.M."/>
            <person name="Wayne K.J."/>
            <person name="Tettelin H."/>
            <person name="Glass J.I."/>
            <person name="Rusch D."/>
            <person name="Podicherti R."/>
            <person name="Tsui H.-C.T."/>
            <person name="Winkler M.E."/>
        </authorList>
    </citation>
    <scope>NUCLEOTIDE SEQUENCE</scope>
</reference>
<sequence length="35" mass="3585">MNAQIFSPKSLSGIPITAHSSIAGCVYKTFSISAG</sequence>
<organism evidence="1">
    <name type="scientific">marine metagenome</name>
    <dbReference type="NCBI Taxonomy" id="408172"/>
    <lineage>
        <taxon>unclassified sequences</taxon>
        <taxon>metagenomes</taxon>
        <taxon>ecological metagenomes</taxon>
    </lineage>
</organism>
<dbReference type="AlphaFoldDB" id="A0A382KUN6"/>